<keyword evidence="3" id="KW-1185">Reference proteome</keyword>
<dbReference type="AlphaFoldDB" id="A0A7G9S7I0"/>
<dbReference type="KEGG" id="ldn:H9L06_00715"/>
<dbReference type="EMBL" id="CP060716">
    <property type="protein sequence ID" value="QNN63805.1"/>
    <property type="molecule type" value="Genomic_DNA"/>
</dbReference>
<dbReference type="Proteomes" id="UP000515934">
    <property type="component" value="Chromosome"/>
</dbReference>
<proteinExistence type="predicted"/>
<accession>A0A7G9S7I0</accession>
<organism evidence="2 3">
    <name type="scientific">Leucobacter denitrificans</name>
    <dbReference type="NCBI Taxonomy" id="683042"/>
    <lineage>
        <taxon>Bacteria</taxon>
        <taxon>Bacillati</taxon>
        <taxon>Actinomycetota</taxon>
        <taxon>Actinomycetes</taxon>
        <taxon>Micrococcales</taxon>
        <taxon>Microbacteriaceae</taxon>
        <taxon>Leucobacter</taxon>
    </lineage>
</organism>
<evidence type="ECO:0000313" key="3">
    <source>
        <dbReference type="Proteomes" id="UP000515934"/>
    </source>
</evidence>
<evidence type="ECO:0000259" key="1">
    <source>
        <dbReference type="Pfam" id="PF02796"/>
    </source>
</evidence>
<sequence length="67" mass="7285">MHRATVSKHLTRNNVVRRQHGLTTEEAAEALKLYGGGISMRAIARTLGVGRKQVRVTLMAAGSLTSR</sequence>
<feature type="domain" description="Resolvase HTH" evidence="1">
    <location>
        <begin position="23"/>
        <end position="54"/>
    </location>
</feature>
<reference evidence="2 3" key="1">
    <citation type="submission" date="2020-08" db="EMBL/GenBank/DDBJ databases">
        <title>Genome sequence of Leucobacter denitrificans KACC 14055T.</title>
        <authorList>
            <person name="Hyun D.-W."/>
            <person name="Bae J.-W."/>
        </authorList>
    </citation>
    <scope>NUCLEOTIDE SEQUENCE [LARGE SCALE GENOMIC DNA]</scope>
    <source>
        <strain evidence="2 3">KACC 14055</strain>
    </source>
</reference>
<evidence type="ECO:0000313" key="2">
    <source>
        <dbReference type="EMBL" id="QNN63805.1"/>
    </source>
</evidence>
<dbReference type="GO" id="GO:0000150">
    <property type="term" value="F:DNA strand exchange activity"/>
    <property type="evidence" value="ECO:0007669"/>
    <property type="project" value="InterPro"/>
</dbReference>
<name>A0A7G9S7I0_9MICO</name>
<protein>
    <recommendedName>
        <fullName evidence="1">Resolvase HTH domain-containing protein</fullName>
    </recommendedName>
</protein>
<dbReference type="InterPro" id="IPR006120">
    <property type="entry name" value="Resolvase_HTH_dom"/>
</dbReference>
<dbReference type="Gene3D" id="1.10.10.60">
    <property type="entry name" value="Homeodomain-like"/>
    <property type="match status" value="1"/>
</dbReference>
<dbReference type="Pfam" id="PF02796">
    <property type="entry name" value="HTH_7"/>
    <property type="match status" value="1"/>
</dbReference>
<dbReference type="GO" id="GO:0003677">
    <property type="term" value="F:DNA binding"/>
    <property type="evidence" value="ECO:0007669"/>
    <property type="project" value="InterPro"/>
</dbReference>
<gene>
    <name evidence="2" type="ORF">H9L06_00715</name>
</gene>